<name>A0ABS2V4L4_9ACTN</name>
<reference evidence="1 2" key="1">
    <citation type="journal article" date="2016" name="Arch. Microbiol.">
        <title>Streptomyces zhihengii sp. nov., isolated from rhizospheric soil of Psammosilene tunicoides.</title>
        <authorList>
            <person name="Huang M.J."/>
            <person name="Fei J.J."/>
            <person name="Salam N."/>
            <person name="Kim C.J."/>
            <person name="Hozzein W.N."/>
            <person name="Xiao M."/>
            <person name="Huang H.Q."/>
            <person name="Li W.J."/>
        </authorList>
    </citation>
    <scope>NUCLEOTIDE SEQUENCE [LARGE SCALE GENOMIC DNA]</scope>
    <source>
        <strain evidence="1 2">YIM T102</strain>
    </source>
</reference>
<organism evidence="1 2">
    <name type="scientific">Streptomyces zhihengii</name>
    <dbReference type="NCBI Taxonomy" id="1818004"/>
    <lineage>
        <taxon>Bacteria</taxon>
        <taxon>Bacillati</taxon>
        <taxon>Actinomycetota</taxon>
        <taxon>Actinomycetes</taxon>
        <taxon>Kitasatosporales</taxon>
        <taxon>Streptomycetaceae</taxon>
        <taxon>Streptomyces</taxon>
    </lineage>
</organism>
<evidence type="ECO:0000313" key="2">
    <source>
        <dbReference type="Proteomes" id="UP000664109"/>
    </source>
</evidence>
<gene>
    <name evidence="1" type="ORF">JE024_40395</name>
</gene>
<dbReference type="Proteomes" id="UP000664109">
    <property type="component" value="Unassembled WGS sequence"/>
</dbReference>
<accession>A0ABS2V4L4</accession>
<keyword evidence="1" id="KW-0614">Plasmid</keyword>
<dbReference type="EMBL" id="JAFEJA010000003">
    <property type="protein sequence ID" value="MBM9624784.1"/>
    <property type="molecule type" value="Genomic_DNA"/>
</dbReference>
<proteinExistence type="predicted"/>
<keyword evidence="2" id="KW-1185">Reference proteome</keyword>
<dbReference type="RefSeq" id="WP_205378922.1">
    <property type="nucleotide sequence ID" value="NZ_JAFEJA010000003.1"/>
</dbReference>
<comment type="caution">
    <text evidence="1">The sequence shown here is derived from an EMBL/GenBank/DDBJ whole genome shotgun (WGS) entry which is preliminary data.</text>
</comment>
<geneLocation type="plasmid" evidence="1">
    <name>unnamed1</name>
</geneLocation>
<protein>
    <submittedName>
        <fullName evidence="1">Uncharacterized protein</fullName>
    </submittedName>
</protein>
<evidence type="ECO:0000313" key="1">
    <source>
        <dbReference type="EMBL" id="MBM9624784.1"/>
    </source>
</evidence>
<sequence length="179" mass="19018">MASHVVPPRYSDAESDHPAIDRWCSTVLSGSAARLLLMGPSWSGKSHAAYAAIRRLVNAGYGAEHIAGTNAFEVARAYDVPIQAEVVMVDDVTISVDLRREAKGPRPLDPAEAQAALALQAAGVRETVTQLVRCPNQSWILIGTTEERLAETLGEGVAANILAVADVADLPARPKPGWD</sequence>